<accession>A0A6J6CB60</accession>
<proteinExistence type="predicted"/>
<reference evidence="1" key="1">
    <citation type="submission" date="2020-05" db="EMBL/GenBank/DDBJ databases">
        <authorList>
            <person name="Chiriac C."/>
            <person name="Salcher M."/>
            <person name="Ghai R."/>
            <person name="Kavagutti S V."/>
        </authorList>
    </citation>
    <scope>NUCLEOTIDE SEQUENCE</scope>
</reference>
<protein>
    <submittedName>
        <fullName evidence="1">Unannotated protein</fullName>
    </submittedName>
</protein>
<name>A0A6J6CB60_9ZZZZ</name>
<sequence>MLIGNLHALLTDKGPGAGKHFIEHDSAGVDIGSLGGRTSGYQLGRHVADCPQQFAGFGSGIHVSCQTKVT</sequence>
<dbReference type="AlphaFoldDB" id="A0A6J6CB60"/>
<dbReference type="EMBL" id="CAEZSN010000120">
    <property type="protein sequence ID" value="CAB4548404.1"/>
    <property type="molecule type" value="Genomic_DNA"/>
</dbReference>
<organism evidence="1">
    <name type="scientific">freshwater metagenome</name>
    <dbReference type="NCBI Taxonomy" id="449393"/>
    <lineage>
        <taxon>unclassified sequences</taxon>
        <taxon>metagenomes</taxon>
        <taxon>ecological metagenomes</taxon>
    </lineage>
</organism>
<evidence type="ECO:0000313" key="1">
    <source>
        <dbReference type="EMBL" id="CAB4548404.1"/>
    </source>
</evidence>
<gene>
    <name evidence="1" type="ORF">UFOPK1433_00955</name>
</gene>